<keyword evidence="4" id="KW-0997">Cell inner membrane</keyword>
<evidence type="ECO:0000256" key="5">
    <source>
        <dbReference type="ARBA" id="ARBA00022670"/>
    </source>
</evidence>
<keyword evidence="6 13" id="KW-0812">Transmembrane</keyword>
<dbReference type="PANTHER" id="PTHR30627">
    <property type="entry name" value="PEPTIDOGLYCAN D,D-TRANSPEPTIDASE"/>
    <property type="match status" value="1"/>
</dbReference>
<dbReference type="InterPro" id="IPR012338">
    <property type="entry name" value="Beta-lactam/transpept-like"/>
</dbReference>
<dbReference type="InterPro" id="IPR005311">
    <property type="entry name" value="PBP_dimer"/>
</dbReference>
<dbReference type="NCBIfam" id="TIGR03423">
    <property type="entry name" value="pbp2_mrdA"/>
    <property type="match status" value="1"/>
</dbReference>
<dbReference type="PANTHER" id="PTHR30627:SF2">
    <property type="entry name" value="PEPTIDOGLYCAN D,D-TRANSPEPTIDASE MRDA"/>
    <property type="match status" value="1"/>
</dbReference>
<sequence>MKAKRVMDTEDEGKRTTYFIFIVGAIFLLLILRLFYLQILNGDMYREKAVKNSLRENIVKASRGKIYDRNGVVLADNSTGYKIIHFDTKTMSVEEKKILKQMFLNDKREYNTLKPKQKSKLDEIYFDISYISKISNTSFDEILDTFYKTPIMGIDKEITVVDDIPQDLAMREVEKLPNDRIDIVEYNKRSYPFGKLASHILGYVKLISSDEYKTLKESGYLVDDLIGKKGIEKQYDKQLKGINGQEFVEVDVKGNVIKKIDETTAIGGDNIYLSIDSDLQSYMTDVFAGAPGAFIAIDVNTGKILTFVSSPEIDSNLLSSKINQNDWNNLVNSKSTPLVNKGIAGLYPPGSTFKAVTGISFLESGINVNEGINSTGSFTYGGVTFRDAHSVGHGFTNFYKSIEQSVNSYYYNFIMRIPRDNFFRIAREFGIGQKTGIDLFGEQDGLLPTPDWKKKKFKKRQQQVWLPGDMINMSIGQGYLLLTPMQVLMIYQTIANDGVMLYPTLVDRFVDAQGNSKNNETKIRKKLNVNINSIREMQKALRLPVVGAGGTAKVLQLPYVTVAAKTGTAQNAGGNNHSWIAGYFPADKPKIAFVALVENGGYGGVAAGQKARAFIERYYKKGEQEIDGRK</sequence>
<dbReference type="Gene3D" id="3.90.1310.10">
    <property type="entry name" value="Penicillin-binding protein 2a (Domain 2)"/>
    <property type="match status" value="1"/>
</dbReference>
<dbReference type="InterPro" id="IPR017790">
    <property type="entry name" value="Penicillin-binding_protein_2"/>
</dbReference>
<feature type="transmembrane region" description="Helical" evidence="13">
    <location>
        <begin position="16"/>
        <end position="36"/>
    </location>
</feature>
<protein>
    <submittedName>
        <fullName evidence="16">Penicillin-binding protein 2</fullName>
        <ecNumber evidence="16">3.4.16.4</ecNumber>
    </submittedName>
</protein>
<accession>A0ABT7HI60</accession>
<reference evidence="16 17" key="1">
    <citation type="submission" date="2023-06" db="EMBL/GenBank/DDBJ databases">
        <title>Antibody response to the Sneathia vaginalis cytopathogenic toxin A during pregnancy.</title>
        <authorList>
            <person name="Mccoy Z.T."/>
            <person name="Serrano M.G."/>
            <person name="Spaine K."/>
            <person name="Edwards D.J."/>
            <person name="Buck G.A."/>
            <person name="Jefferson K."/>
        </authorList>
    </citation>
    <scope>NUCLEOTIDE SEQUENCE [LARGE SCALE GENOMIC DNA]</scope>
    <source>
        <strain evidence="16 17">CCUG 42621</strain>
    </source>
</reference>
<dbReference type="EMBL" id="JASSPP010000001">
    <property type="protein sequence ID" value="MDK9580191.1"/>
    <property type="molecule type" value="Genomic_DNA"/>
</dbReference>
<keyword evidence="10 13" id="KW-1133">Transmembrane helix</keyword>
<dbReference type="InterPro" id="IPR050515">
    <property type="entry name" value="Beta-lactam/transpept"/>
</dbReference>
<dbReference type="SUPFAM" id="SSF56601">
    <property type="entry name" value="beta-lactamase/transpeptidase-like"/>
    <property type="match status" value="1"/>
</dbReference>
<comment type="subcellular location">
    <subcellularLocation>
        <location evidence="2">Cell membrane</location>
    </subcellularLocation>
    <subcellularLocation>
        <location evidence="1">Membrane</location>
        <topology evidence="1">Single-pass membrane protein</topology>
    </subcellularLocation>
</comment>
<evidence type="ECO:0000256" key="6">
    <source>
        <dbReference type="ARBA" id="ARBA00022692"/>
    </source>
</evidence>
<evidence type="ECO:0000259" key="14">
    <source>
        <dbReference type="Pfam" id="PF00905"/>
    </source>
</evidence>
<dbReference type="Gene3D" id="3.30.1390.30">
    <property type="entry name" value="Penicillin-binding protein 2a, domain 3"/>
    <property type="match status" value="1"/>
</dbReference>
<dbReference type="InterPro" id="IPR036138">
    <property type="entry name" value="PBP_dimer_sf"/>
</dbReference>
<dbReference type="Gene3D" id="3.40.710.10">
    <property type="entry name" value="DD-peptidase/beta-lactamase superfamily"/>
    <property type="match status" value="1"/>
</dbReference>
<evidence type="ECO:0000256" key="13">
    <source>
        <dbReference type="SAM" id="Phobius"/>
    </source>
</evidence>
<evidence type="ECO:0000256" key="4">
    <source>
        <dbReference type="ARBA" id="ARBA00022519"/>
    </source>
</evidence>
<dbReference type="Proteomes" id="UP001225134">
    <property type="component" value="Unassembled WGS sequence"/>
</dbReference>
<evidence type="ECO:0000256" key="2">
    <source>
        <dbReference type="ARBA" id="ARBA00004236"/>
    </source>
</evidence>
<evidence type="ECO:0000256" key="3">
    <source>
        <dbReference type="ARBA" id="ARBA00022475"/>
    </source>
</evidence>
<keyword evidence="9" id="KW-0573">Peptidoglycan synthesis</keyword>
<dbReference type="EC" id="3.4.16.4" evidence="16"/>
<gene>
    <name evidence="16" type="primary">mrdA</name>
    <name evidence="16" type="ORF">QQA45_01455</name>
</gene>
<evidence type="ECO:0000256" key="11">
    <source>
        <dbReference type="ARBA" id="ARBA00023136"/>
    </source>
</evidence>
<evidence type="ECO:0000256" key="1">
    <source>
        <dbReference type="ARBA" id="ARBA00004167"/>
    </source>
</evidence>
<evidence type="ECO:0000313" key="17">
    <source>
        <dbReference type="Proteomes" id="UP001225134"/>
    </source>
</evidence>
<name>A0ABT7HI60_9FUSO</name>
<evidence type="ECO:0000259" key="15">
    <source>
        <dbReference type="Pfam" id="PF03717"/>
    </source>
</evidence>
<evidence type="ECO:0000256" key="8">
    <source>
        <dbReference type="ARBA" id="ARBA00022960"/>
    </source>
</evidence>
<keyword evidence="3" id="KW-1003">Cell membrane</keyword>
<keyword evidence="11 13" id="KW-0472">Membrane</keyword>
<dbReference type="Pfam" id="PF00905">
    <property type="entry name" value="Transpeptidase"/>
    <property type="match status" value="1"/>
</dbReference>
<dbReference type="SUPFAM" id="SSF56519">
    <property type="entry name" value="Penicillin binding protein dimerisation domain"/>
    <property type="match status" value="1"/>
</dbReference>
<feature type="domain" description="Penicillin-binding protein dimerisation" evidence="15">
    <location>
        <begin position="59"/>
        <end position="260"/>
    </location>
</feature>
<evidence type="ECO:0000313" key="16">
    <source>
        <dbReference type="EMBL" id="MDK9580191.1"/>
    </source>
</evidence>
<keyword evidence="5" id="KW-0645">Protease</keyword>
<keyword evidence="17" id="KW-1185">Reference proteome</keyword>
<feature type="domain" description="Penicillin-binding protein transpeptidase" evidence="14">
    <location>
        <begin position="292"/>
        <end position="615"/>
    </location>
</feature>
<evidence type="ECO:0000256" key="7">
    <source>
        <dbReference type="ARBA" id="ARBA00022801"/>
    </source>
</evidence>
<keyword evidence="12" id="KW-0961">Cell wall biogenesis/degradation</keyword>
<dbReference type="RefSeq" id="WP_285152567.1">
    <property type="nucleotide sequence ID" value="NZ_JASSPP010000001.1"/>
</dbReference>
<keyword evidence="8" id="KW-0133">Cell shape</keyword>
<keyword evidence="16" id="KW-0121">Carboxypeptidase</keyword>
<evidence type="ECO:0000256" key="10">
    <source>
        <dbReference type="ARBA" id="ARBA00022989"/>
    </source>
</evidence>
<dbReference type="InterPro" id="IPR001460">
    <property type="entry name" value="PCN-bd_Tpept"/>
</dbReference>
<dbReference type="GO" id="GO:0009002">
    <property type="term" value="F:serine-type D-Ala-D-Ala carboxypeptidase activity"/>
    <property type="evidence" value="ECO:0007669"/>
    <property type="project" value="UniProtKB-EC"/>
</dbReference>
<comment type="caution">
    <text evidence="16">The sequence shown here is derived from an EMBL/GenBank/DDBJ whole genome shotgun (WGS) entry which is preliminary data.</text>
</comment>
<proteinExistence type="predicted"/>
<evidence type="ECO:0000256" key="9">
    <source>
        <dbReference type="ARBA" id="ARBA00022984"/>
    </source>
</evidence>
<organism evidence="16 17">
    <name type="scientific">Sneathia sanguinegens</name>
    <dbReference type="NCBI Taxonomy" id="40543"/>
    <lineage>
        <taxon>Bacteria</taxon>
        <taxon>Fusobacteriati</taxon>
        <taxon>Fusobacteriota</taxon>
        <taxon>Fusobacteriia</taxon>
        <taxon>Fusobacteriales</taxon>
        <taxon>Leptotrichiaceae</taxon>
        <taxon>Sneathia</taxon>
    </lineage>
</organism>
<dbReference type="Pfam" id="PF03717">
    <property type="entry name" value="PBP_dimer"/>
    <property type="match status" value="1"/>
</dbReference>
<evidence type="ECO:0000256" key="12">
    <source>
        <dbReference type="ARBA" id="ARBA00023316"/>
    </source>
</evidence>
<keyword evidence="7 16" id="KW-0378">Hydrolase</keyword>